<sequence>MNPYISRVYHQYYDAFERLREFPPVKDLGAEAQFTNALLRQTQLLSDVIPTIAQGFHECKKYMDEKDTTEFLNDLITARIGMRVIGEQHVELSHQYREALRDPGAERGEGEVETARRQDTLSDWVGSINISLEPAKMIKQICMYAQNICELHYGTAPEFIIDGVVDTSMTYIPSHLEYIIMEIVKNAFRATIEYSTKTRRLIHPPVRITVSKGVKYVGIRVRDEGGGIPKADMPHVFDYSWTSMKEKAAGGTDAAGDSSSVFSIQANLDMQSGTGGPIAGLGFGLPMAKLYCQYFGGSLEIASMEGLGCDVFIKLPCLELNLNRTII</sequence>
<comment type="caution">
    <text evidence="1">The sequence shown here is derived from an EMBL/GenBank/DDBJ whole genome shotgun (WGS) entry which is preliminary data.</text>
</comment>
<name>A0ACC1HVS4_9FUNG</name>
<protein>
    <submittedName>
        <fullName evidence="1">Uncharacterized protein</fullName>
    </submittedName>
</protein>
<dbReference type="EMBL" id="JAMZIH010000150">
    <property type="protein sequence ID" value="KAJ1679848.1"/>
    <property type="molecule type" value="Genomic_DNA"/>
</dbReference>
<evidence type="ECO:0000313" key="2">
    <source>
        <dbReference type="Proteomes" id="UP001145114"/>
    </source>
</evidence>
<reference evidence="1" key="1">
    <citation type="submission" date="2022-06" db="EMBL/GenBank/DDBJ databases">
        <title>Phylogenomic reconstructions and comparative analyses of Kickxellomycotina fungi.</title>
        <authorList>
            <person name="Reynolds N.K."/>
            <person name="Stajich J.E."/>
            <person name="Barry K."/>
            <person name="Grigoriev I.V."/>
            <person name="Crous P."/>
            <person name="Smith M.E."/>
        </authorList>
    </citation>
    <scope>NUCLEOTIDE SEQUENCE</scope>
    <source>
        <strain evidence="1">RSA 2271</strain>
    </source>
</reference>
<proteinExistence type="predicted"/>
<dbReference type="Proteomes" id="UP001145114">
    <property type="component" value="Unassembled WGS sequence"/>
</dbReference>
<accession>A0ACC1HVS4</accession>
<evidence type="ECO:0000313" key="1">
    <source>
        <dbReference type="EMBL" id="KAJ1679848.1"/>
    </source>
</evidence>
<gene>
    <name evidence="1" type="ORF">EV182_001209</name>
</gene>
<keyword evidence="2" id="KW-1185">Reference proteome</keyword>
<organism evidence="1 2">
    <name type="scientific">Spiromyces aspiralis</name>
    <dbReference type="NCBI Taxonomy" id="68401"/>
    <lineage>
        <taxon>Eukaryota</taxon>
        <taxon>Fungi</taxon>
        <taxon>Fungi incertae sedis</taxon>
        <taxon>Zoopagomycota</taxon>
        <taxon>Kickxellomycotina</taxon>
        <taxon>Kickxellomycetes</taxon>
        <taxon>Kickxellales</taxon>
        <taxon>Kickxellaceae</taxon>
        <taxon>Spiromyces</taxon>
    </lineage>
</organism>